<reference evidence="5 6" key="1">
    <citation type="journal article" date="2018" name="Mol. Genet. Genomics">
        <title>The red deer Cervus elaphus genome CerEla1.0: sequencing, annotating, genes, and chromosomes.</title>
        <authorList>
            <person name="Bana N.A."/>
            <person name="Nyiri A."/>
            <person name="Nagy J."/>
            <person name="Frank K."/>
            <person name="Nagy T."/>
            <person name="Steger V."/>
            <person name="Schiller M."/>
            <person name="Lakatos P."/>
            <person name="Sugar L."/>
            <person name="Horn P."/>
            <person name="Barta E."/>
            <person name="Orosz L."/>
        </authorList>
    </citation>
    <scope>NUCLEOTIDE SEQUENCE [LARGE SCALE GENOMIC DNA]</scope>
    <source>
        <strain evidence="5">Hungarian</strain>
    </source>
</reference>
<name>A0A212CZW5_CEREH</name>
<accession>A0A212CZW5</accession>
<dbReference type="InterPro" id="IPR036404">
    <property type="entry name" value="Jacalin-like_lectin_dom_sf"/>
</dbReference>
<dbReference type="PROSITE" id="PS51752">
    <property type="entry name" value="JACALIN_LECTIN"/>
    <property type="match status" value="1"/>
</dbReference>
<sequence length="570" mass="60325">MLHMTVQGKCKLLGEGPGPREGFSAPCSRLALPFPRGTTWLEASGGTCGALEYRRAHMAQEGIKGPVEDLQAPADSQHQDRTTGLCRPGSQGPGEKEWARAAGTMGASVWAGPACGRGQVRYGSSWSEKYGAPGGTPQEIILQPEEHITGIYGSYRSFLRYLVIYTNQGHWFPFGKEVGNTFAVFPDDSDKVLTRVYGHYRLLGITSIGFEWASGWGLGHTGARGQEPPAAWTGVPAVDALEASPGGRFPHPRCGTSRDASHRRETLSGDPLPAASSRGGFLLLLWELRAKTLKGLWQNRPGAPLRLAPPLSCPWTVALVLGLPDADQGAGAGQPRGLEEHSAMQLGEDPGPWEDFSTPCSQLALPFPRGITGLEASGGTCGVLEDREEESTRNPDVVGALSPMKLLQAATLKHPCEAGPVWSTGKGSQDTSPTSEVKEGGPQGPRGGYKGPSRGYPGTTRLPAPARDLKTLQASSAPEVLSPQAQKALFASQINSAPVLEPTSSPGPTHTLAPMMPAALAHSLFPGAPPGRPGGLWDTKGPLKNRGHCRSAEMASETLEGSIQLFQSLW</sequence>
<dbReference type="OrthoDB" id="9606821at2759"/>
<dbReference type="EMBL" id="MKHE01000010">
    <property type="protein sequence ID" value="OWK11529.1"/>
    <property type="molecule type" value="Genomic_DNA"/>
</dbReference>
<protein>
    <recommendedName>
        <fullName evidence="4">Jacalin-type lectin domain-containing protein</fullName>
    </recommendedName>
</protein>
<dbReference type="PANTHER" id="PTHR33589">
    <property type="entry name" value="OS11G0524900 PROTEIN"/>
    <property type="match status" value="1"/>
</dbReference>
<evidence type="ECO:0000313" key="5">
    <source>
        <dbReference type="EMBL" id="OWK11529.1"/>
    </source>
</evidence>
<dbReference type="Gene3D" id="2.100.10.30">
    <property type="entry name" value="Jacalin-like lectin domain"/>
    <property type="match status" value="1"/>
</dbReference>
<evidence type="ECO:0000259" key="4">
    <source>
        <dbReference type="PROSITE" id="PS51752"/>
    </source>
</evidence>
<feature type="compositionally biased region" description="Gly residues" evidence="3">
    <location>
        <begin position="441"/>
        <end position="450"/>
    </location>
</feature>
<evidence type="ECO:0000256" key="3">
    <source>
        <dbReference type="SAM" id="MobiDB-lite"/>
    </source>
</evidence>
<feature type="region of interest" description="Disordered" evidence="3">
    <location>
        <begin position="245"/>
        <end position="271"/>
    </location>
</feature>
<feature type="compositionally biased region" description="Polar residues" evidence="3">
    <location>
        <begin position="425"/>
        <end position="435"/>
    </location>
</feature>
<evidence type="ECO:0000256" key="2">
    <source>
        <dbReference type="ARBA" id="ARBA00022734"/>
    </source>
</evidence>
<dbReference type="GO" id="GO:0030246">
    <property type="term" value="F:carbohydrate binding"/>
    <property type="evidence" value="ECO:0007669"/>
    <property type="project" value="UniProtKB-KW"/>
</dbReference>
<dbReference type="SUPFAM" id="SSF51101">
    <property type="entry name" value="Mannose-binding lectins"/>
    <property type="match status" value="1"/>
</dbReference>
<dbReference type="SMART" id="SM00915">
    <property type="entry name" value="Jacalin"/>
    <property type="match status" value="1"/>
</dbReference>
<feature type="region of interest" description="Disordered" evidence="3">
    <location>
        <begin position="71"/>
        <end position="96"/>
    </location>
</feature>
<evidence type="ECO:0000313" key="6">
    <source>
        <dbReference type="Proteomes" id="UP000242450"/>
    </source>
</evidence>
<dbReference type="Proteomes" id="UP000242450">
    <property type="component" value="Chromosome 10"/>
</dbReference>
<dbReference type="Pfam" id="PF01419">
    <property type="entry name" value="Jacalin"/>
    <property type="match status" value="1"/>
</dbReference>
<dbReference type="AlphaFoldDB" id="A0A212CZW5"/>
<gene>
    <name evidence="5" type="ORF">Celaphus_00006813</name>
</gene>
<keyword evidence="6" id="KW-1185">Reference proteome</keyword>
<feature type="domain" description="Jacalin-type lectin" evidence="4">
    <location>
        <begin position="82"/>
        <end position="214"/>
    </location>
</feature>
<dbReference type="InterPro" id="IPR001229">
    <property type="entry name" value="Jacalin-like_lectin_dom"/>
</dbReference>
<evidence type="ECO:0000256" key="1">
    <source>
        <dbReference type="ARBA" id="ARBA00022729"/>
    </source>
</evidence>
<dbReference type="PANTHER" id="PTHR33589:SF1">
    <property type="entry name" value="ZYMOGEN GRANULE PROTEIN 16 HOMOLOG B"/>
    <property type="match status" value="1"/>
</dbReference>
<comment type="caution">
    <text evidence="5">The sequence shown here is derived from an EMBL/GenBank/DDBJ whole genome shotgun (WGS) entry which is preliminary data.</text>
</comment>
<organism evidence="5 6">
    <name type="scientific">Cervus elaphus hippelaphus</name>
    <name type="common">European red deer</name>
    <dbReference type="NCBI Taxonomy" id="46360"/>
    <lineage>
        <taxon>Eukaryota</taxon>
        <taxon>Metazoa</taxon>
        <taxon>Chordata</taxon>
        <taxon>Craniata</taxon>
        <taxon>Vertebrata</taxon>
        <taxon>Euteleostomi</taxon>
        <taxon>Mammalia</taxon>
        <taxon>Eutheria</taxon>
        <taxon>Laurasiatheria</taxon>
        <taxon>Artiodactyla</taxon>
        <taxon>Ruminantia</taxon>
        <taxon>Pecora</taxon>
        <taxon>Cervidae</taxon>
        <taxon>Cervinae</taxon>
        <taxon>Cervus</taxon>
    </lineage>
</organism>
<feature type="region of interest" description="Disordered" evidence="3">
    <location>
        <begin position="417"/>
        <end position="464"/>
    </location>
</feature>
<dbReference type="GO" id="GO:0005615">
    <property type="term" value="C:extracellular space"/>
    <property type="evidence" value="ECO:0007669"/>
    <property type="project" value="TreeGrafter"/>
</dbReference>
<dbReference type="InterPro" id="IPR052321">
    <property type="entry name" value="PolyBind_ProtTraffic"/>
</dbReference>
<proteinExistence type="predicted"/>
<keyword evidence="2" id="KW-0430">Lectin</keyword>
<keyword evidence="1" id="KW-0732">Signal</keyword>